<dbReference type="InterPro" id="IPR000504">
    <property type="entry name" value="RRM_dom"/>
</dbReference>
<dbReference type="PANTHER" id="PTHR45880">
    <property type="entry name" value="RNA-BINDING MOTIF PROTEIN, X-LINKED 2"/>
    <property type="match status" value="1"/>
</dbReference>
<dbReference type="InterPro" id="IPR034150">
    <property type="entry name" value="SF3B6_RRM"/>
</dbReference>
<dbReference type="FunFam" id="3.30.70.330:FF:000432">
    <property type="entry name" value="Splicing factor 3B subunit 6"/>
    <property type="match status" value="1"/>
</dbReference>
<dbReference type="EMBL" id="HBFX01022078">
    <property type="protein sequence ID" value="CAD8958925.1"/>
    <property type="molecule type" value="Transcribed_RNA"/>
</dbReference>
<keyword evidence="3 6" id="KW-0694">RNA-binding</keyword>
<dbReference type="GO" id="GO:0000398">
    <property type="term" value="P:mRNA splicing, via spliceosome"/>
    <property type="evidence" value="ECO:0007669"/>
    <property type="project" value="TreeGrafter"/>
</dbReference>
<dbReference type="InterPro" id="IPR035979">
    <property type="entry name" value="RBD_domain_sf"/>
</dbReference>
<dbReference type="CDD" id="cd12241">
    <property type="entry name" value="RRM_SF3B14"/>
    <property type="match status" value="1"/>
</dbReference>
<dbReference type="EMBL" id="HBFK01018002">
    <property type="protein sequence ID" value="CAD8744620.1"/>
    <property type="molecule type" value="Transcribed_RNA"/>
</dbReference>
<evidence type="ECO:0000313" key="9">
    <source>
        <dbReference type="EMBL" id="CAD8744620.1"/>
    </source>
</evidence>
<evidence type="ECO:0000313" key="10">
    <source>
        <dbReference type="EMBL" id="CAD8958925.1"/>
    </source>
</evidence>
<evidence type="ECO:0000256" key="2">
    <source>
        <dbReference type="ARBA" id="ARBA00022664"/>
    </source>
</evidence>
<feature type="domain" description="RRM" evidence="8">
    <location>
        <begin position="28"/>
        <end position="103"/>
    </location>
</feature>
<evidence type="ECO:0000256" key="5">
    <source>
        <dbReference type="ARBA" id="ARBA00023242"/>
    </source>
</evidence>
<dbReference type="GO" id="GO:0071013">
    <property type="term" value="C:catalytic step 2 spliceosome"/>
    <property type="evidence" value="ECO:0007669"/>
    <property type="project" value="TreeGrafter"/>
</dbReference>
<protein>
    <recommendedName>
        <fullName evidence="8">RRM domain-containing protein</fullName>
    </recommendedName>
</protein>
<dbReference type="InterPro" id="IPR051847">
    <property type="entry name" value="RNA_proc/Spliceosome_comp"/>
</dbReference>
<dbReference type="SUPFAM" id="SSF54928">
    <property type="entry name" value="RNA-binding domain, RBD"/>
    <property type="match status" value="1"/>
</dbReference>
<dbReference type="GO" id="GO:0005686">
    <property type="term" value="C:U2 snRNP"/>
    <property type="evidence" value="ECO:0007669"/>
    <property type="project" value="TreeGrafter"/>
</dbReference>
<dbReference type="PROSITE" id="PS50102">
    <property type="entry name" value="RRM"/>
    <property type="match status" value="1"/>
</dbReference>
<feature type="compositionally biased region" description="Basic and acidic residues" evidence="7">
    <location>
        <begin position="111"/>
        <end position="123"/>
    </location>
</feature>
<sequence>MQNAIGGDIPTNPFRGRANARLPPEVNRIIFVRNLPFKITTEELYDLFGRYGAIRQIRKGNTKDTRGTAFVVYEDIYDAKNACDSLSGFHVMDRYLIVLYFQPHKQAKKAQLEKQQQEVDRMKAKFNVSGKDADSKK</sequence>
<evidence type="ECO:0000256" key="1">
    <source>
        <dbReference type="ARBA" id="ARBA00004123"/>
    </source>
</evidence>
<name>A0A6T8KS63_HEMAN</name>
<keyword evidence="5" id="KW-0539">Nucleus</keyword>
<dbReference type="Pfam" id="PF00076">
    <property type="entry name" value="RRM_1"/>
    <property type="match status" value="1"/>
</dbReference>
<feature type="region of interest" description="Disordered" evidence="7">
    <location>
        <begin position="111"/>
        <end position="137"/>
    </location>
</feature>
<keyword evidence="2" id="KW-0507">mRNA processing</keyword>
<reference evidence="10" key="1">
    <citation type="submission" date="2021-01" db="EMBL/GenBank/DDBJ databases">
        <authorList>
            <person name="Corre E."/>
            <person name="Pelletier E."/>
            <person name="Niang G."/>
            <person name="Scheremetjew M."/>
            <person name="Finn R."/>
            <person name="Kale V."/>
            <person name="Holt S."/>
            <person name="Cochrane G."/>
            <person name="Meng A."/>
            <person name="Brown T."/>
            <person name="Cohen L."/>
        </authorList>
    </citation>
    <scope>NUCLEOTIDE SEQUENCE</scope>
    <source>
        <strain evidence="9">CCMP441</strain>
        <strain evidence="10">CCMP644</strain>
    </source>
</reference>
<evidence type="ECO:0000256" key="4">
    <source>
        <dbReference type="ARBA" id="ARBA00023187"/>
    </source>
</evidence>
<gene>
    <name evidence="10" type="ORF">HAND00432_LOCUS13464</name>
    <name evidence="9" type="ORF">HAND1043_LOCUS11115</name>
</gene>
<dbReference type="GO" id="GO:0003723">
    <property type="term" value="F:RNA binding"/>
    <property type="evidence" value="ECO:0007669"/>
    <property type="project" value="UniProtKB-UniRule"/>
</dbReference>
<dbReference type="SMART" id="SM00360">
    <property type="entry name" value="RRM"/>
    <property type="match status" value="1"/>
</dbReference>
<accession>A0A6T8KS63</accession>
<keyword evidence="4" id="KW-0508">mRNA splicing</keyword>
<proteinExistence type="predicted"/>
<dbReference type="InterPro" id="IPR012677">
    <property type="entry name" value="Nucleotide-bd_a/b_plait_sf"/>
</dbReference>
<dbReference type="GO" id="GO:0071011">
    <property type="term" value="C:precatalytic spliceosome"/>
    <property type="evidence" value="ECO:0007669"/>
    <property type="project" value="TreeGrafter"/>
</dbReference>
<dbReference type="PANTHER" id="PTHR45880:SF1">
    <property type="entry name" value="RNA-BINDING MOTIF PROTEIN, X-LINKED 2"/>
    <property type="match status" value="1"/>
</dbReference>
<evidence type="ECO:0000256" key="3">
    <source>
        <dbReference type="ARBA" id="ARBA00022884"/>
    </source>
</evidence>
<comment type="subcellular location">
    <subcellularLocation>
        <location evidence="1">Nucleus</location>
    </subcellularLocation>
</comment>
<dbReference type="AlphaFoldDB" id="A0A6T8KS63"/>
<evidence type="ECO:0000256" key="7">
    <source>
        <dbReference type="SAM" id="MobiDB-lite"/>
    </source>
</evidence>
<evidence type="ECO:0000256" key="6">
    <source>
        <dbReference type="PROSITE-ProRule" id="PRU00176"/>
    </source>
</evidence>
<dbReference type="Gene3D" id="3.30.70.330">
    <property type="match status" value="1"/>
</dbReference>
<evidence type="ECO:0000259" key="8">
    <source>
        <dbReference type="PROSITE" id="PS50102"/>
    </source>
</evidence>
<organism evidence="10">
    <name type="scientific">Hemiselmis andersenii</name>
    <name type="common">Cryptophyte alga</name>
    <dbReference type="NCBI Taxonomy" id="464988"/>
    <lineage>
        <taxon>Eukaryota</taxon>
        <taxon>Cryptophyceae</taxon>
        <taxon>Cryptomonadales</taxon>
        <taxon>Hemiselmidaceae</taxon>
        <taxon>Hemiselmis</taxon>
    </lineage>
</organism>